<evidence type="ECO:0000256" key="1">
    <source>
        <dbReference type="ARBA" id="ARBA00004117"/>
    </source>
</evidence>
<protein>
    <recommendedName>
        <fullName evidence="3 6">Flagellar basal body rod protein FlgB</fullName>
    </recommendedName>
</protein>
<organism evidence="8 9">
    <name type="scientific">Pirellulimonas nuda</name>
    <dbReference type="NCBI Taxonomy" id="2528009"/>
    <lineage>
        <taxon>Bacteria</taxon>
        <taxon>Pseudomonadati</taxon>
        <taxon>Planctomycetota</taxon>
        <taxon>Planctomycetia</taxon>
        <taxon>Pirellulales</taxon>
        <taxon>Lacipirellulaceae</taxon>
        <taxon>Pirellulimonas</taxon>
    </lineage>
</organism>
<dbReference type="InterPro" id="IPR006300">
    <property type="entry name" value="FlgB"/>
</dbReference>
<keyword evidence="8" id="KW-0966">Cell projection</keyword>
<dbReference type="OrthoDB" id="9792068at2"/>
<dbReference type="NCBIfam" id="TIGR01396">
    <property type="entry name" value="FlgB"/>
    <property type="match status" value="1"/>
</dbReference>
<accession>A0A518D9R9</accession>
<evidence type="ECO:0000256" key="3">
    <source>
        <dbReference type="ARBA" id="ARBA00014376"/>
    </source>
</evidence>
<dbReference type="Pfam" id="PF00460">
    <property type="entry name" value="Flg_bb_rod"/>
    <property type="match status" value="1"/>
</dbReference>
<comment type="subcellular location">
    <subcellularLocation>
        <location evidence="1 6">Bacterial flagellum basal body</location>
    </subcellularLocation>
</comment>
<dbReference type="AlphaFoldDB" id="A0A518D9R9"/>
<sequence length="144" mass="15676">MLANLFQGSTVPVLEQVVNFAEARHGVLAGNIANLDTPGYKSRDLSPQLFQEKLKNAVESRRNRPDASEIGSPGLLAAPRTERADEFAAVSESLAGMLRHDGTDVSIENQVAEISKNQSMHNMAVSLLSQQFRLMRSAISERGV</sequence>
<name>A0A518D9R9_9BACT</name>
<gene>
    <name evidence="8" type="primary">flgB</name>
    <name evidence="8" type="ORF">Pla175_16100</name>
</gene>
<comment type="function">
    <text evidence="5 6">Structural component of flagellum, the bacterial motility apparatus. Part of the rod structure of flagellar basal body.</text>
</comment>
<evidence type="ECO:0000256" key="6">
    <source>
        <dbReference type="PIRNR" id="PIRNR002889"/>
    </source>
</evidence>
<dbReference type="Proteomes" id="UP000317429">
    <property type="component" value="Chromosome"/>
</dbReference>
<reference evidence="8 9" key="1">
    <citation type="submission" date="2019-02" db="EMBL/GenBank/DDBJ databases">
        <title>Deep-cultivation of Planctomycetes and their phenomic and genomic characterization uncovers novel biology.</title>
        <authorList>
            <person name="Wiegand S."/>
            <person name="Jogler M."/>
            <person name="Boedeker C."/>
            <person name="Pinto D."/>
            <person name="Vollmers J."/>
            <person name="Rivas-Marin E."/>
            <person name="Kohn T."/>
            <person name="Peeters S.H."/>
            <person name="Heuer A."/>
            <person name="Rast P."/>
            <person name="Oberbeckmann S."/>
            <person name="Bunk B."/>
            <person name="Jeske O."/>
            <person name="Meyerdierks A."/>
            <person name="Storesund J.E."/>
            <person name="Kallscheuer N."/>
            <person name="Luecker S."/>
            <person name="Lage O.M."/>
            <person name="Pohl T."/>
            <person name="Merkel B.J."/>
            <person name="Hornburger P."/>
            <person name="Mueller R.-W."/>
            <person name="Bruemmer F."/>
            <person name="Labrenz M."/>
            <person name="Spormann A.M."/>
            <person name="Op den Camp H."/>
            <person name="Overmann J."/>
            <person name="Amann R."/>
            <person name="Jetten M.S.M."/>
            <person name="Mascher T."/>
            <person name="Medema M.H."/>
            <person name="Devos D.P."/>
            <person name="Kaster A.-K."/>
            <person name="Ovreas L."/>
            <person name="Rohde M."/>
            <person name="Galperin M.Y."/>
            <person name="Jogler C."/>
        </authorList>
    </citation>
    <scope>NUCLEOTIDE SEQUENCE [LARGE SCALE GENOMIC DNA]</scope>
    <source>
        <strain evidence="8 9">Pla175</strain>
    </source>
</reference>
<evidence type="ECO:0000256" key="2">
    <source>
        <dbReference type="ARBA" id="ARBA00009677"/>
    </source>
</evidence>
<keyword evidence="4 6" id="KW-0975">Bacterial flagellum</keyword>
<dbReference type="RefSeq" id="WP_145282948.1">
    <property type="nucleotide sequence ID" value="NZ_CP036291.1"/>
</dbReference>
<comment type="similarity">
    <text evidence="2 6">Belongs to the flagella basal body rod proteins family.</text>
</comment>
<dbReference type="GO" id="GO:0071973">
    <property type="term" value="P:bacterial-type flagellum-dependent cell motility"/>
    <property type="evidence" value="ECO:0007669"/>
    <property type="project" value="InterPro"/>
</dbReference>
<keyword evidence="9" id="KW-1185">Reference proteome</keyword>
<dbReference type="PIRSF" id="PIRSF002889">
    <property type="entry name" value="Rod_FlgB"/>
    <property type="match status" value="1"/>
</dbReference>
<evidence type="ECO:0000313" key="8">
    <source>
        <dbReference type="EMBL" id="QDU88237.1"/>
    </source>
</evidence>
<keyword evidence="8" id="KW-0282">Flagellum</keyword>
<dbReference type="KEGG" id="pnd:Pla175_16100"/>
<evidence type="ECO:0000259" key="7">
    <source>
        <dbReference type="Pfam" id="PF00460"/>
    </source>
</evidence>
<evidence type="ECO:0000313" key="9">
    <source>
        <dbReference type="Proteomes" id="UP000317429"/>
    </source>
</evidence>
<feature type="domain" description="Flagellar basal body rod protein N-terminal" evidence="7">
    <location>
        <begin position="27"/>
        <end position="41"/>
    </location>
</feature>
<evidence type="ECO:0000256" key="5">
    <source>
        <dbReference type="ARBA" id="ARBA00024934"/>
    </source>
</evidence>
<comment type="subunit">
    <text evidence="6">The basal body constitutes a major portion of the flagellar organelle and consists of a number of rings mounted on a central rod.</text>
</comment>
<keyword evidence="8" id="KW-0969">Cilium</keyword>
<proteinExistence type="inferred from homology"/>
<evidence type="ECO:0000256" key="4">
    <source>
        <dbReference type="ARBA" id="ARBA00023143"/>
    </source>
</evidence>
<dbReference type="EMBL" id="CP036291">
    <property type="protein sequence ID" value="QDU88237.1"/>
    <property type="molecule type" value="Genomic_DNA"/>
</dbReference>
<dbReference type="InterPro" id="IPR001444">
    <property type="entry name" value="Flag_bb_rod_N"/>
</dbReference>
<dbReference type="GO" id="GO:0030694">
    <property type="term" value="C:bacterial-type flagellum basal body, rod"/>
    <property type="evidence" value="ECO:0007669"/>
    <property type="project" value="InterPro"/>
</dbReference>